<keyword evidence="4" id="KW-1185">Reference proteome</keyword>
<proteinExistence type="predicted"/>
<dbReference type="InterPro" id="IPR057227">
    <property type="entry name" value="DUF7905"/>
</dbReference>
<protein>
    <recommendedName>
        <fullName evidence="2">DUF7905 domain-containing protein</fullName>
    </recommendedName>
</protein>
<evidence type="ECO:0000313" key="3">
    <source>
        <dbReference type="EMBL" id="KAG2222411.1"/>
    </source>
</evidence>
<dbReference type="Proteomes" id="UP000646827">
    <property type="component" value="Unassembled WGS sequence"/>
</dbReference>
<evidence type="ECO:0000259" key="2">
    <source>
        <dbReference type="Pfam" id="PF25482"/>
    </source>
</evidence>
<feature type="domain" description="DUF7905" evidence="2">
    <location>
        <begin position="346"/>
        <end position="663"/>
    </location>
</feature>
<sequence length="691" mass="81006">MLEPEVPYDPDYEVEDTEENWRDPHIIPDNNVRQQQVGLTAGGVGDNYDNYHYPPVQDHIENVVGQDQAADDCWMLPPEFTLFDVFGKNKIKLEEIRQQTKSSLRYNESKHQVDIWGDRDSINHAKQLLDLLVQRLHQHQDSSRRKTKKWGKPERELTKKERQRAERKQARALEERSYQGFPQLPQPHTATVPIPDNNIPMTQVLGMKEEYLNKIRADCKSYMFYNTSTNVVQIAGENEENVRMAATRMRNLYLKNARLPEFAIRKFLKQPKKNMIINFRRLPQNYVTPRYSSKGEEQLIMSNCRLLEGVTTGVVNPLVNSIPERRNLIDLDDDANEDNDNTDSGLSKEMRHLDERNAKEMIEVLEMGLRSIRLSQQEIKMKIRFGQIVLTDYPKRPNPFSLEVIANNYFRDDRFKSILAPCIEKTRENMQPLFEWLSSKCIQFTDSPRTTYTIEADQYPQFVQQPSTWTRRAQQTAPTAQDKWRTTIITNFTSERRVGLWNLIAEGKDIVNISCADLENDYSWELKLQSAQRFNTMDDLNTPHGQFIENLSLDPDSNNFVFVPNSRDYHPRLVTKKTKWVYAMDDWILEVGRDDVWDVQRMNVSTDGRDLPVELKESDISRVIYKFSAYRESWVNRFAENLLLQVGEAPTWTAEDFLASNNENMREIIEIANRMTSVLNKEIRPYYDNPL</sequence>
<organism evidence="3 4">
    <name type="scientific">Circinella minor</name>
    <dbReference type="NCBI Taxonomy" id="1195481"/>
    <lineage>
        <taxon>Eukaryota</taxon>
        <taxon>Fungi</taxon>
        <taxon>Fungi incertae sedis</taxon>
        <taxon>Mucoromycota</taxon>
        <taxon>Mucoromycotina</taxon>
        <taxon>Mucoromycetes</taxon>
        <taxon>Mucorales</taxon>
        <taxon>Lichtheimiaceae</taxon>
        <taxon>Circinella</taxon>
    </lineage>
</organism>
<accession>A0A8H7VGS5</accession>
<feature type="region of interest" description="Disordered" evidence="1">
    <location>
        <begin position="330"/>
        <end position="349"/>
    </location>
</feature>
<comment type="caution">
    <text evidence="3">The sequence shown here is derived from an EMBL/GenBank/DDBJ whole genome shotgun (WGS) entry which is preliminary data.</text>
</comment>
<name>A0A8H7VGS5_9FUNG</name>
<reference evidence="3 4" key="1">
    <citation type="submission" date="2020-12" db="EMBL/GenBank/DDBJ databases">
        <title>Metabolic potential, ecology and presence of endohyphal bacteria is reflected in genomic diversity of Mucoromycotina.</title>
        <authorList>
            <person name="Muszewska A."/>
            <person name="Okrasinska A."/>
            <person name="Steczkiewicz K."/>
            <person name="Drgas O."/>
            <person name="Orlowska M."/>
            <person name="Perlinska-Lenart U."/>
            <person name="Aleksandrzak-Piekarczyk T."/>
            <person name="Szatraj K."/>
            <person name="Zielenkiewicz U."/>
            <person name="Pilsyk S."/>
            <person name="Malc E."/>
            <person name="Mieczkowski P."/>
            <person name="Kruszewska J.S."/>
            <person name="Biernat P."/>
            <person name="Pawlowska J."/>
        </authorList>
    </citation>
    <scope>NUCLEOTIDE SEQUENCE [LARGE SCALE GENOMIC DNA]</scope>
    <source>
        <strain evidence="3 4">CBS 142.35</strain>
    </source>
</reference>
<dbReference type="OrthoDB" id="4739136at2759"/>
<dbReference type="AlphaFoldDB" id="A0A8H7VGS5"/>
<evidence type="ECO:0000256" key="1">
    <source>
        <dbReference type="SAM" id="MobiDB-lite"/>
    </source>
</evidence>
<feature type="compositionally biased region" description="Acidic residues" evidence="1">
    <location>
        <begin position="330"/>
        <end position="341"/>
    </location>
</feature>
<feature type="compositionally biased region" description="Basic and acidic residues" evidence="1">
    <location>
        <begin position="151"/>
        <end position="177"/>
    </location>
</feature>
<evidence type="ECO:0000313" key="4">
    <source>
        <dbReference type="Proteomes" id="UP000646827"/>
    </source>
</evidence>
<dbReference type="Pfam" id="PF25482">
    <property type="entry name" value="DUF7905"/>
    <property type="match status" value="1"/>
</dbReference>
<dbReference type="EMBL" id="JAEPRB010000083">
    <property type="protein sequence ID" value="KAG2222411.1"/>
    <property type="molecule type" value="Genomic_DNA"/>
</dbReference>
<feature type="region of interest" description="Disordered" evidence="1">
    <location>
        <begin position="136"/>
        <end position="195"/>
    </location>
</feature>
<gene>
    <name evidence="3" type="ORF">INT45_009423</name>
</gene>